<dbReference type="RefSeq" id="WP_094409710.1">
    <property type="nucleotide sequence ID" value="NZ_BMJZ01000002.1"/>
</dbReference>
<dbReference type="Proteomes" id="UP000216361">
    <property type="component" value="Unassembled WGS sequence"/>
</dbReference>
<reference evidence="7 8" key="1">
    <citation type="submission" date="2017-07" db="EMBL/GenBank/DDBJ databases">
        <title>Elstera cyanobacteriorum sp. nov., a novel bacterium isolated from cyanobacterial aggregates in a eutrophic lake.</title>
        <authorList>
            <person name="Cai H."/>
        </authorList>
    </citation>
    <scope>NUCLEOTIDE SEQUENCE [LARGE SCALE GENOMIC DNA]</scope>
    <source>
        <strain evidence="7 8">TH019</strain>
    </source>
</reference>
<name>A0A255XMF5_9PROT</name>
<keyword evidence="4 6" id="KW-1133">Transmembrane helix</keyword>
<dbReference type="CDD" id="cd06662">
    <property type="entry name" value="SURF1"/>
    <property type="match status" value="1"/>
</dbReference>
<organism evidence="7 8">
    <name type="scientific">Elstera cyanobacteriorum</name>
    <dbReference type="NCBI Taxonomy" id="2022747"/>
    <lineage>
        <taxon>Bacteria</taxon>
        <taxon>Pseudomonadati</taxon>
        <taxon>Pseudomonadota</taxon>
        <taxon>Alphaproteobacteria</taxon>
        <taxon>Rhodospirillales</taxon>
        <taxon>Rhodospirillaceae</taxon>
        <taxon>Elstera</taxon>
    </lineage>
</organism>
<keyword evidence="5 6" id="KW-0472">Membrane</keyword>
<evidence type="ECO:0000313" key="7">
    <source>
        <dbReference type="EMBL" id="OYQ18149.1"/>
    </source>
</evidence>
<dbReference type="InterPro" id="IPR045214">
    <property type="entry name" value="Surf1/Surf4"/>
</dbReference>
<feature type="transmembrane region" description="Helical" evidence="6">
    <location>
        <begin position="12"/>
        <end position="32"/>
    </location>
</feature>
<dbReference type="InterPro" id="IPR002994">
    <property type="entry name" value="Surf1/Shy1"/>
</dbReference>
<comment type="similarity">
    <text evidence="2 6">Belongs to the SURF1 family.</text>
</comment>
<evidence type="ECO:0000256" key="6">
    <source>
        <dbReference type="RuleBase" id="RU363076"/>
    </source>
</evidence>
<comment type="subcellular location">
    <subcellularLocation>
        <location evidence="6">Cell membrane</location>
        <topology evidence="6">Multi-pass membrane protein</topology>
    </subcellularLocation>
    <subcellularLocation>
        <location evidence="1">Membrane</location>
    </subcellularLocation>
</comment>
<evidence type="ECO:0000313" key="8">
    <source>
        <dbReference type="Proteomes" id="UP000216361"/>
    </source>
</evidence>
<dbReference type="AlphaFoldDB" id="A0A255XMF5"/>
<comment type="caution">
    <text evidence="7">The sequence shown here is derived from an EMBL/GenBank/DDBJ whole genome shotgun (WGS) entry which is preliminary data.</text>
</comment>
<dbReference type="GO" id="GO:0005886">
    <property type="term" value="C:plasma membrane"/>
    <property type="evidence" value="ECO:0007669"/>
    <property type="project" value="UniProtKB-SubCell"/>
</dbReference>
<protein>
    <recommendedName>
        <fullName evidence="6">SURF1-like protein</fullName>
    </recommendedName>
</protein>
<accession>A0A255XMF5</accession>
<evidence type="ECO:0000256" key="4">
    <source>
        <dbReference type="ARBA" id="ARBA00022989"/>
    </source>
</evidence>
<keyword evidence="6" id="KW-1003">Cell membrane</keyword>
<keyword evidence="3 6" id="KW-0812">Transmembrane</keyword>
<evidence type="ECO:0000256" key="1">
    <source>
        <dbReference type="ARBA" id="ARBA00004370"/>
    </source>
</evidence>
<evidence type="ECO:0000256" key="3">
    <source>
        <dbReference type="ARBA" id="ARBA00022692"/>
    </source>
</evidence>
<dbReference type="Pfam" id="PF02104">
    <property type="entry name" value="SURF1"/>
    <property type="match status" value="1"/>
</dbReference>
<sequence length="258" mass="28019">MQGSSAVQLPKNWPLFLTAGIAVLILVALGTWQLQRLTWKQGLIEARRTAVADAPLTVAPTGDAAAVAFRRLRLTGRFDPQQEFYLTGQTYTDSRGMSQSGWHIIVPFHTSDGALVMVDRGFVPFDLKDPTHHEPPPQGTVTIDGLIRPPAAPGWLVPANDPVKNMWFTPDPAALAQAAGLSNALPFTLDLLPAPGPQQGWPRAGQTRLDLPNNHLQYALTWYSLAGVLIVVTGLFARSRRIGALTAHARDMQAKGQQ</sequence>
<keyword evidence="8" id="KW-1185">Reference proteome</keyword>
<evidence type="ECO:0000256" key="2">
    <source>
        <dbReference type="ARBA" id="ARBA00007165"/>
    </source>
</evidence>
<dbReference type="PANTHER" id="PTHR23427">
    <property type="entry name" value="SURFEIT LOCUS PROTEIN"/>
    <property type="match status" value="1"/>
</dbReference>
<proteinExistence type="inferred from homology"/>
<dbReference type="EMBL" id="NOXS01000033">
    <property type="protein sequence ID" value="OYQ18149.1"/>
    <property type="molecule type" value="Genomic_DNA"/>
</dbReference>
<evidence type="ECO:0000256" key="5">
    <source>
        <dbReference type="ARBA" id="ARBA00023136"/>
    </source>
</evidence>
<feature type="transmembrane region" description="Helical" evidence="6">
    <location>
        <begin position="216"/>
        <end position="237"/>
    </location>
</feature>
<dbReference type="PANTHER" id="PTHR23427:SF2">
    <property type="entry name" value="SURFEIT LOCUS PROTEIN 1"/>
    <property type="match status" value="1"/>
</dbReference>
<dbReference type="PROSITE" id="PS50895">
    <property type="entry name" value="SURF1"/>
    <property type="match status" value="1"/>
</dbReference>
<dbReference type="OrthoDB" id="6079986at2"/>
<gene>
    <name evidence="7" type="ORF">CHR90_14430</name>
</gene>